<feature type="compositionally biased region" description="Polar residues" evidence="1">
    <location>
        <begin position="163"/>
        <end position="212"/>
    </location>
</feature>
<proteinExistence type="predicted"/>
<organism evidence="3 4">
    <name type="scientific">Basidiobolus meristosporus CBS 931.73</name>
    <dbReference type="NCBI Taxonomy" id="1314790"/>
    <lineage>
        <taxon>Eukaryota</taxon>
        <taxon>Fungi</taxon>
        <taxon>Fungi incertae sedis</taxon>
        <taxon>Zoopagomycota</taxon>
        <taxon>Entomophthoromycotina</taxon>
        <taxon>Basidiobolomycetes</taxon>
        <taxon>Basidiobolales</taxon>
        <taxon>Basidiobolaceae</taxon>
        <taxon>Basidiobolus</taxon>
    </lineage>
</organism>
<protein>
    <submittedName>
        <fullName evidence="3">Uncharacterized protein</fullName>
    </submittedName>
</protein>
<evidence type="ECO:0000256" key="1">
    <source>
        <dbReference type="SAM" id="MobiDB-lite"/>
    </source>
</evidence>
<accession>A0A1Y1Y393</accession>
<keyword evidence="2" id="KW-0732">Signal</keyword>
<name>A0A1Y1Y393_9FUNG</name>
<reference evidence="3 4" key="1">
    <citation type="submission" date="2016-07" db="EMBL/GenBank/DDBJ databases">
        <title>Pervasive Adenine N6-methylation of Active Genes in Fungi.</title>
        <authorList>
            <consortium name="DOE Joint Genome Institute"/>
            <person name="Mondo S.J."/>
            <person name="Dannebaum R.O."/>
            <person name="Kuo R.C."/>
            <person name="Labutti K."/>
            <person name="Haridas S."/>
            <person name="Kuo A."/>
            <person name="Salamov A."/>
            <person name="Ahrendt S.R."/>
            <person name="Lipzen A."/>
            <person name="Sullivan W."/>
            <person name="Andreopoulos W.B."/>
            <person name="Clum A."/>
            <person name="Lindquist E."/>
            <person name="Daum C."/>
            <person name="Ramamoorthy G.K."/>
            <person name="Gryganskyi A."/>
            <person name="Culley D."/>
            <person name="Magnuson J.K."/>
            <person name="James T.Y."/>
            <person name="O'Malley M.A."/>
            <person name="Stajich J.E."/>
            <person name="Spatafora J.W."/>
            <person name="Visel A."/>
            <person name="Grigoriev I.V."/>
        </authorList>
    </citation>
    <scope>NUCLEOTIDE SEQUENCE [LARGE SCALE GENOMIC DNA]</scope>
    <source>
        <strain evidence="3 4">CBS 931.73</strain>
    </source>
</reference>
<dbReference type="EMBL" id="MCFE01000281">
    <property type="protein sequence ID" value="ORX92355.1"/>
    <property type="molecule type" value="Genomic_DNA"/>
</dbReference>
<evidence type="ECO:0000256" key="2">
    <source>
        <dbReference type="SAM" id="SignalP"/>
    </source>
</evidence>
<evidence type="ECO:0000313" key="3">
    <source>
        <dbReference type="EMBL" id="ORX92355.1"/>
    </source>
</evidence>
<dbReference type="AlphaFoldDB" id="A0A1Y1Y393"/>
<feature type="region of interest" description="Disordered" evidence="1">
    <location>
        <begin position="147"/>
        <end position="217"/>
    </location>
</feature>
<feature type="compositionally biased region" description="Low complexity" evidence="1">
    <location>
        <begin position="147"/>
        <end position="157"/>
    </location>
</feature>
<keyword evidence="4" id="KW-1185">Reference proteome</keyword>
<feature type="signal peptide" evidence="2">
    <location>
        <begin position="1"/>
        <end position="19"/>
    </location>
</feature>
<evidence type="ECO:0000313" key="4">
    <source>
        <dbReference type="Proteomes" id="UP000193498"/>
    </source>
</evidence>
<comment type="caution">
    <text evidence="3">The sequence shown here is derived from an EMBL/GenBank/DDBJ whole genome shotgun (WGS) entry which is preliminary data.</text>
</comment>
<dbReference type="InParanoid" id="A0A1Y1Y393"/>
<gene>
    <name evidence="3" type="ORF">K493DRAFT_338853</name>
</gene>
<sequence length="335" mass="36237">MKFSTSISTGLTLVAAASALPLSSTRAPCECSPIDESSSVYMNDFLLAFQNEGYLWDVAAHSLDSEHHFEYKGVNTEGKNFTAITTVQFNEPVEGGLSVSDKLYECFKNSEKTPGWNSNVLIAPKCALYADNKLVASMEIATNHIETTSTKAAPTTTSHEESTSAQAVPTTAQVKPITTSAAPSSTHVKSVSTKAETSSTTVSVRATPTATPKPTVHAPCECSPIDEAYPILMGDFIMDYHNAGYLWNSASRSTKSEHRYEFKGHNDFGVDYTAVITIQPNEPVEGDLPLSSKLYECFMSTETTPSWSYNAVIAPKCSLYADNKLLASMEITSSQ</sequence>
<dbReference type="Proteomes" id="UP000193498">
    <property type="component" value="Unassembled WGS sequence"/>
</dbReference>
<feature type="chain" id="PRO_5012395252" evidence="2">
    <location>
        <begin position="20"/>
        <end position="335"/>
    </location>
</feature>